<dbReference type="Proteomes" id="UP000789901">
    <property type="component" value="Unassembled WGS sequence"/>
</dbReference>
<gene>
    <name evidence="1" type="ORF">GMARGA_LOCUS10481</name>
</gene>
<keyword evidence="2" id="KW-1185">Reference proteome</keyword>
<evidence type="ECO:0000313" key="2">
    <source>
        <dbReference type="Proteomes" id="UP000789901"/>
    </source>
</evidence>
<protein>
    <submittedName>
        <fullName evidence="1">38695_t:CDS:1</fullName>
    </submittedName>
</protein>
<feature type="non-terminal residue" evidence="1">
    <location>
        <position position="1"/>
    </location>
</feature>
<accession>A0ABN7UTG0</accession>
<comment type="caution">
    <text evidence="1">The sequence shown here is derived from an EMBL/GenBank/DDBJ whole genome shotgun (WGS) entry which is preliminary data.</text>
</comment>
<organism evidence="1 2">
    <name type="scientific">Gigaspora margarita</name>
    <dbReference type="NCBI Taxonomy" id="4874"/>
    <lineage>
        <taxon>Eukaryota</taxon>
        <taxon>Fungi</taxon>
        <taxon>Fungi incertae sedis</taxon>
        <taxon>Mucoromycota</taxon>
        <taxon>Glomeromycotina</taxon>
        <taxon>Glomeromycetes</taxon>
        <taxon>Diversisporales</taxon>
        <taxon>Gigasporaceae</taxon>
        <taxon>Gigaspora</taxon>
    </lineage>
</organism>
<evidence type="ECO:0000313" key="1">
    <source>
        <dbReference type="EMBL" id="CAG8672112.1"/>
    </source>
</evidence>
<sequence length="83" mass="9591">NKLLENKIGHLSEICQMQSCEIIRLLNENNLLNQICQIQSSQNHFEIWHIQIFNNYCSTGYSGLDSDGTNNTKKGDNCRIYNL</sequence>
<reference evidence="1 2" key="1">
    <citation type="submission" date="2021-06" db="EMBL/GenBank/DDBJ databases">
        <authorList>
            <person name="Kallberg Y."/>
            <person name="Tangrot J."/>
            <person name="Rosling A."/>
        </authorList>
    </citation>
    <scope>NUCLEOTIDE SEQUENCE [LARGE SCALE GENOMIC DNA]</scope>
    <source>
        <strain evidence="1 2">120-4 pot B 10/14</strain>
    </source>
</reference>
<proteinExistence type="predicted"/>
<dbReference type="EMBL" id="CAJVQB010005877">
    <property type="protein sequence ID" value="CAG8672112.1"/>
    <property type="molecule type" value="Genomic_DNA"/>
</dbReference>
<name>A0ABN7UTG0_GIGMA</name>